<proteinExistence type="predicted"/>
<dbReference type="EMBL" id="CP088280">
    <property type="protein sequence ID" value="UGX98216.1"/>
    <property type="molecule type" value="Genomic_DNA"/>
</dbReference>
<sequence>MMYLKAGLAALQASGLLAKLIAAAVAALALLAAYGVWHHRVFQSGYDRALADIAAEDLRAIGKATELRDVWRDCRKRGGRWIQSEGKCA</sequence>
<reference evidence="2 3" key="3">
    <citation type="journal article" date="2022" name="Int. J. Syst. Evol. Microbiol.">
        <title>Strains of Bradyrhizobium barranii sp. nov. associated with legumes native to Canada are symbionts of soybeans and belong to different subspecies (subsp. barranii subsp. nov. and subsp. apii subsp. nov.) and symbiovars (sv. glycinearum and sv. septentrionale).</title>
        <authorList>
            <person name="Bromfield E.S.P."/>
            <person name="Cloutier S."/>
            <person name="Wasai-Hara S."/>
            <person name="Minamisawa K."/>
        </authorList>
    </citation>
    <scope>NUCLEOTIDE SEQUENCE [LARGE SCALE GENOMIC DNA]</scope>
    <source>
        <strain evidence="2 3">323S2</strain>
    </source>
</reference>
<dbReference type="RefSeq" id="WP_166341509.1">
    <property type="nucleotide sequence ID" value="NZ_CP088280.1"/>
</dbReference>
<dbReference type="AlphaFoldDB" id="A0A7Z0QKA8"/>
<dbReference type="Proteomes" id="UP000564836">
    <property type="component" value="Chromosome"/>
</dbReference>
<evidence type="ECO:0000313" key="3">
    <source>
        <dbReference type="Proteomes" id="UP000564836"/>
    </source>
</evidence>
<organism evidence="1">
    <name type="scientific">Bradyrhizobium barranii subsp. barranii</name>
    <dbReference type="NCBI Taxonomy" id="2823807"/>
    <lineage>
        <taxon>Bacteria</taxon>
        <taxon>Pseudomonadati</taxon>
        <taxon>Pseudomonadota</taxon>
        <taxon>Alphaproteobacteria</taxon>
        <taxon>Hyphomicrobiales</taxon>
        <taxon>Nitrobacteraceae</taxon>
        <taxon>Bradyrhizobium</taxon>
        <taxon>Bradyrhizobium barranii</taxon>
    </lineage>
</organism>
<dbReference type="EMBL" id="JACBFH010000001">
    <property type="protein sequence ID" value="NYY94962.1"/>
    <property type="molecule type" value="Genomic_DNA"/>
</dbReference>
<gene>
    <name evidence="2" type="ORF">G6321_00025065</name>
    <name evidence="1" type="ORF">G6321_43150</name>
</gene>
<evidence type="ECO:0000313" key="2">
    <source>
        <dbReference type="EMBL" id="UGX98216.1"/>
    </source>
</evidence>
<protein>
    <submittedName>
        <fullName evidence="1">Uncharacterized protein</fullName>
    </submittedName>
</protein>
<reference evidence="2 3" key="1">
    <citation type="journal article" date="2017" name="Syst. Appl. Microbiol.">
        <title>Soybeans inoculated with root zone soils of Canadian native legumes harbour diverse and novel Bradyrhizobium spp. that possess agricultural potential.</title>
        <authorList>
            <person name="Bromfield E.S.P."/>
            <person name="Cloutier S."/>
            <person name="Tambong J.T."/>
            <person name="Tran Thi T.V."/>
        </authorList>
    </citation>
    <scope>NUCLEOTIDE SEQUENCE [LARGE SCALE GENOMIC DNA]</scope>
    <source>
        <strain evidence="2 3">323S2</strain>
    </source>
</reference>
<reference evidence="1" key="2">
    <citation type="submission" date="2020-06" db="EMBL/GenBank/DDBJ databases">
        <title>Whole Genome Sequence of Bradyrhizobium sp. Strain 323S2.</title>
        <authorList>
            <person name="Bromfield E.S.P."/>
        </authorList>
    </citation>
    <scope>NUCLEOTIDE SEQUENCE [LARGE SCALE GENOMIC DNA]</scope>
    <source>
        <strain evidence="1">323S2</strain>
    </source>
</reference>
<name>A0A7Z0QKA8_9BRAD</name>
<accession>A0A7Z0QKA8</accession>
<evidence type="ECO:0000313" key="1">
    <source>
        <dbReference type="EMBL" id="NYY94962.1"/>
    </source>
</evidence>